<reference evidence="2" key="1">
    <citation type="journal article" date="2016" name="Front. Microbiol.">
        <title>Molecular Keys to the Janthinobacterium and Duganella spp. Interaction with the Plant Pathogen Fusarium graminearum.</title>
        <authorList>
            <person name="Haack F.S."/>
            <person name="Poehlein A."/>
            <person name="Kroger C."/>
            <person name="Voigt C.A."/>
            <person name="Piepenbring M."/>
            <person name="Bode H.B."/>
            <person name="Daniel R."/>
            <person name="Schafer W."/>
            <person name="Streit W.R."/>
        </authorList>
    </citation>
    <scope>NUCLEOTIDE SEQUENCE [LARGE SCALE GENOMIC DNA]</scope>
    <source>
        <strain evidence="2">T54</strain>
    </source>
</reference>
<dbReference type="EMBL" id="LROM01000152">
    <property type="protein sequence ID" value="OEZ91494.1"/>
    <property type="molecule type" value="Genomic_DNA"/>
</dbReference>
<proteinExistence type="predicted"/>
<dbReference type="OrthoDB" id="8780580at2"/>
<organism evidence="1 2">
    <name type="scientific">Duganella phyllosphaerae</name>
    <dbReference type="NCBI Taxonomy" id="762836"/>
    <lineage>
        <taxon>Bacteria</taxon>
        <taxon>Pseudomonadati</taxon>
        <taxon>Pseudomonadota</taxon>
        <taxon>Betaproteobacteria</taxon>
        <taxon>Burkholderiales</taxon>
        <taxon>Oxalobacteraceae</taxon>
        <taxon>Telluria group</taxon>
        <taxon>Duganella</taxon>
    </lineage>
</organism>
<name>A0A1E7W669_9BURK</name>
<gene>
    <name evidence="1" type="ORF">DUPY_51060</name>
</gene>
<dbReference type="Proteomes" id="UP000175989">
    <property type="component" value="Unassembled WGS sequence"/>
</dbReference>
<keyword evidence="2" id="KW-1185">Reference proteome</keyword>
<dbReference type="RefSeq" id="WP_070251970.1">
    <property type="nucleotide sequence ID" value="NZ_LROM01000152.1"/>
</dbReference>
<protein>
    <submittedName>
        <fullName evidence="1">Uncharacterized protein</fullName>
    </submittedName>
</protein>
<comment type="caution">
    <text evidence="1">The sequence shown here is derived from an EMBL/GenBank/DDBJ whole genome shotgun (WGS) entry which is preliminary data.</text>
</comment>
<evidence type="ECO:0000313" key="1">
    <source>
        <dbReference type="EMBL" id="OEZ91494.1"/>
    </source>
</evidence>
<accession>A0A1E7W669</accession>
<evidence type="ECO:0000313" key="2">
    <source>
        <dbReference type="Proteomes" id="UP000175989"/>
    </source>
</evidence>
<sequence>MRKLPEPSSGARKLLVGLLDGPGTFYQICERLNIDIESNRAEFIQRELFNRLVEGGHAYLVGLVYDITTPARNALAPAAPYVGQVAGPAYRREPHVSTVTVARRAAGARQ</sequence>
<dbReference type="AlphaFoldDB" id="A0A1E7W669"/>